<dbReference type="STRING" id="519441.Smon_0995"/>
<dbReference type="PANTHER" id="PTHR11371">
    <property type="entry name" value="DEOXYRIBONUCLEASE"/>
    <property type="match status" value="1"/>
</dbReference>
<accession>D1AYT4</accession>
<dbReference type="Gene3D" id="3.60.10.10">
    <property type="entry name" value="Endonuclease/exonuclease/phosphatase"/>
    <property type="match status" value="1"/>
</dbReference>
<evidence type="ECO:0000256" key="3">
    <source>
        <dbReference type="ARBA" id="ARBA00022801"/>
    </source>
</evidence>
<evidence type="ECO:0000259" key="4">
    <source>
        <dbReference type="Pfam" id="PF03372"/>
    </source>
</evidence>
<proteinExistence type="inferred from homology"/>
<evidence type="ECO:0000313" key="6">
    <source>
        <dbReference type="Proteomes" id="UP000002072"/>
    </source>
</evidence>
<keyword evidence="2" id="KW-0540">Nuclease</keyword>
<protein>
    <submittedName>
        <fullName evidence="5">Endonuclease/exonuclease/phosphatase</fullName>
    </submittedName>
</protein>
<dbReference type="Pfam" id="PF03372">
    <property type="entry name" value="Exo_endo_phos"/>
    <property type="match status" value="1"/>
</dbReference>
<dbReference type="InterPro" id="IPR036691">
    <property type="entry name" value="Endo/exonu/phosph_ase_sf"/>
</dbReference>
<keyword evidence="3" id="KW-0378">Hydrolase</keyword>
<organism evidence="5 6">
    <name type="scientific">Streptobacillus moniliformis (strain ATCC 14647 / DSM 12112 / NCTC 10651 / 9901)</name>
    <dbReference type="NCBI Taxonomy" id="519441"/>
    <lineage>
        <taxon>Bacteria</taxon>
        <taxon>Fusobacteriati</taxon>
        <taxon>Fusobacteriota</taxon>
        <taxon>Fusobacteriia</taxon>
        <taxon>Fusobacteriales</taxon>
        <taxon>Leptotrichiaceae</taxon>
        <taxon>Streptobacillus</taxon>
    </lineage>
</organism>
<dbReference type="eggNOG" id="COG2374">
    <property type="taxonomic scope" value="Bacteria"/>
</dbReference>
<dbReference type="SMART" id="SM00476">
    <property type="entry name" value="DNaseIc"/>
    <property type="match status" value="1"/>
</dbReference>
<dbReference type="Proteomes" id="UP000002072">
    <property type="component" value="Chromosome"/>
</dbReference>
<evidence type="ECO:0000313" key="5">
    <source>
        <dbReference type="EMBL" id="ACZ01460.1"/>
    </source>
</evidence>
<dbReference type="GO" id="GO:0004519">
    <property type="term" value="F:endonuclease activity"/>
    <property type="evidence" value="ECO:0007669"/>
    <property type="project" value="UniProtKB-KW"/>
</dbReference>
<dbReference type="KEGG" id="smf:Smon_0995"/>
<evidence type="ECO:0000256" key="1">
    <source>
        <dbReference type="ARBA" id="ARBA00007359"/>
    </source>
</evidence>
<reference evidence="5 6" key="1">
    <citation type="journal article" date="2009" name="Stand. Genomic Sci.">
        <title>Complete genome sequence of Streptobacillus moniliformis type strain (9901T).</title>
        <authorList>
            <person name="Nolan M."/>
            <person name="Gronow S."/>
            <person name="Lapidus A."/>
            <person name="Ivanova N."/>
            <person name="Copeland A."/>
            <person name="Lucas S."/>
            <person name="Del Rio T.G."/>
            <person name="Chen F."/>
            <person name="Tice H."/>
            <person name="Pitluck S."/>
            <person name="Cheng J.F."/>
            <person name="Sims D."/>
            <person name="Meincke L."/>
            <person name="Bruce D."/>
            <person name="Goodwin L."/>
            <person name="Brettin T."/>
            <person name="Han C."/>
            <person name="Detter J.C."/>
            <person name="Ovchinikova G."/>
            <person name="Pati A."/>
            <person name="Mavromatis K."/>
            <person name="Mikhailova N."/>
            <person name="Chen A."/>
            <person name="Palaniappan K."/>
            <person name="Land M."/>
            <person name="Hauser L."/>
            <person name="Chang Y.J."/>
            <person name="Jeffries C.D."/>
            <person name="Rohde M."/>
            <person name="Sproer C."/>
            <person name="Goker M."/>
            <person name="Bristow J."/>
            <person name="Eisen J.A."/>
            <person name="Markowitz V."/>
            <person name="Hugenholtz P."/>
            <person name="Kyrpides N.C."/>
            <person name="Klenk H.P."/>
            <person name="Chain P."/>
        </authorList>
    </citation>
    <scope>NUCLEOTIDE SEQUENCE [LARGE SCALE GENOMIC DNA]</scope>
    <source>
        <strain evidence="6">ATCC 14647 / DSM 12112 / NCTC 10651 / 9901</strain>
    </source>
</reference>
<dbReference type="GO" id="GO:0016787">
    <property type="term" value="F:hydrolase activity"/>
    <property type="evidence" value="ECO:0007669"/>
    <property type="project" value="UniProtKB-KW"/>
</dbReference>
<dbReference type="RefSeq" id="WP_012859009.1">
    <property type="nucleotide sequence ID" value="NC_013515.1"/>
</dbReference>
<dbReference type="InterPro" id="IPR016202">
    <property type="entry name" value="DNase_I"/>
</dbReference>
<comment type="similarity">
    <text evidence="1">Belongs to the DNase I family.</text>
</comment>
<dbReference type="SUPFAM" id="SSF56219">
    <property type="entry name" value="DNase I-like"/>
    <property type="match status" value="1"/>
</dbReference>
<dbReference type="HOGENOM" id="CLU_989626_0_0_0"/>
<dbReference type="InterPro" id="IPR005135">
    <property type="entry name" value="Endo/exonuclease/phosphatase"/>
</dbReference>
<sequence>MRRIFKLFFLIFLSMNIWAEPILIASFNTLKLGENKKDWKSLAKIVSKFDIIAMQEVMNEKGINNLRNEVEKFTNEKWGYIISDMAVGTKDYKEHYGVLFRRKKVDSIKSMGIYKDGKSKDFIRDPFGVLIRSNNFDFVLISAHSIFGKNKVEREIEASRYHKVYKYFMDKSKEEDVILLGDFNLPANSKAFKYFKDTYNVKEVFNSIKNKTTMSSKGLANSYDNAFFNRNNLKEYTGRYGVYDYTKDNHEQIRKYISDHLIIFMEFENKGDLDVKD</sequence>
<dbReference type="GO" id="GO:0006308">
    <property type="term" value="P:DNA catabolic process"/>
    <property type="evidence" value="ECO:0007669"/>
    <property type="project" value="InterPro"/>
</dbReference>
<evidence type="ECO:0000256" key="2">
    <source>
        <dbReference type="ARBA" id="ARBA00022722"/>
    </source>
</evidence>
<dbReference type="CDD" id="cd10283">
    <property type="entry name" value="MnuA_DNase1-like"/>
    <property type="match status" value="1"/>
</dbReference>
<name>D1AYT4_STRM9</name>
<dbReference type="GeneID" id="29674287"/>
<dbReference type="EMBL" id="CP001779">
    <property type="protein sequence ID" value="ACZ01460.1"/>
    <property type="molecule type" value="Genomic_DNA"/>
</dbReference>
<keyword evidence="6" id="KW-1185">Reference proteome</keyword>
<dbReference type="PANTHER" id="PTHR11371:SF31">
    <property type="entry name" value="EXTRACELLULAR NUCLEASE"/>
    <property type="match status" value="1"/>
</dbReference>
<dbReference type="OrthoDB" id="5500612at2"/>
<keyword evidence="5" id="KW-0255">Endonuclease</keyword>
<feature type="domain" description="Endonuclease/exonuclease/phosphatase" evidence="4">
    <location>
        <begin position="26"/>
        <end position="229"/>
    </location>
</feature>
<gene>
    <name evidence="5" type="ordered locus">Smon_0995</name>
</gene>
<dbReference type="AlphaFoldDB" id="D1AYT4"/>
<dbReference type="GO" id="GO:0004536">
    <property type="term" value="F:DNA nuclease activity"/>
    <property type="evidence" value="ECO:0007669"/>
    <property type="project" value="InterPro"/>
</dbReference>